<feature type="signal peptide" evidence="7">
    <location>
        <begin position="1"/>
        <end position="20"/>
    </location>
</feature>
<dbReference type="InterPro" id="IPR028082">
    <property type="entry name" value="Peripla_BP_I"/>
</dbReference>
<evidence type="ECO:0000256" key="7">
    <source>
        <dbReference type="SAM" id="SignalP"/>
    </source>
</evidence>
<gene>
    <name evidence="9" type="ORF">HMPREF9473_04500</name>
</gene>
<accession>G5ILX2</accession>
<comment type="subcellular location">
    <subcellularLocation>
        <location evidence="1">Cell membrane</location>
        <topology evidence="1">Lipid-anchor</topology>
    </subcellularLocation>
</comment>
<dbReference type="GO" id="GO:0005886">
    <property type="term" value="C:plasma membrane"/>
    <property type="evidence" value="ECO:0007669"/>
    <property type="project" value="UniProtKB-SubCell"/>
</dbReference>
<keyword evidence="3" id="KW-1003">Cell membrane</keyword>
<evidence type="ECO:0000256" key="5">
    <source>
        <dbReference type="ARBA" id="ARBA00023136"/>
    </source>
</evidence>
<keyword evidence="4 7" id="KW-0732">Signal</keyword>
<evidence type="ECO:0000256" key="4">
    <source>
        <dbReference type="ARBA" id="ARBA00022729"/>
    </source>
</evidence>
<dbReference type="Proteomes" id="UP000005384">
    <property type="component" value="Unassembled WGS sequence"/>
</dbReference>
<evidence type="ECO:0000313" key="10">
    <source>
        <dbReference type="Proteomes" id="UP000005384"/>
    </source>
</evidence>
<comment type="similarity">
    <text evidence="2">Belongs to the BMP lipoprotein family.</text>
</comment>
<dbReference type="AlphaFoldDB" id="G5ILX2"/>
<dbReference type="PATRIC" id="fig|742737.3.peg.4486"/>
<dbReference type="PANTHER" id="PTHR34296">
    <property type="entry name" value="TRANSCRIPTIONAL ACTIVATOR PROTEIN MED"/>
    <property type="match status" value="1"/>
</dbReference>
<name>G5ILX2_9FIRM</name>
<feature type="domain" description="ABC transporter substrate-binding protein PnrA-like" evidence="8">
    <location>
        <begin position="43"/>
        <end position="351"/>
    </location>
</feature>
<evidence type="ECO:0000256" key="6">
    <source>
        <dbReference type="ARBA" id="ARBA00023288"/>
    </source>
</evidence>
<dbReference type="SUPFAM" id="SSF53822">
    <property type="entry name" value="Periplasmic binding protein-like I"/>
    <property type="match status" value="1"/>
</dbReference>
<keyword evidence="10" id="KW-1185">Reference proteome</keyword>
<dbReference type="PROSITE" id="PS51257">
    <property type="entry name" value="PROKAR_LIPOPROTEIN"/>
    <property type="match status" value="1"/>
</dbReference>
<keyword evidence="5" id="KW-0472">Membrane</keyword>
<evidence type="ECO:0000256" key="1">
    <source>
        <dbReference type="ARBA" id="ARBA00004193"/>
    </source>
</evidence>
<dbReference type="InterPro" id="IPR003760">
    <property type="entry name" value="PnrA-like"/>
</dbReference>
<comment type="caution">
    <text evidence="9">The sequence shown here is derived from an EMBL/GenBank/DDBJ whole genome shotgun (WGS) entry which is preliminary data.</text>
</comment>
<dbReference type="CDD" id="cd19964">
    <property type="entry name" value="PBP1_BMP-like"/>
    <property type="match status" value="1"/>
</dbReference>
<dbReference type="Gene3D" id="3.40.50.2300">
    <property type="match status" value="2"/>
</dbReference>
<dbReference type="EMBL" id="ADLN01000120">
    <property type="protein sequence ID" value="EHI57391.1"/>
    <property type="molecule type" value="Genomic_DNA"/>
</dbReference>
<reference evidence="9 10" key="1">
    <citation type="submission" date="2011-08" db="EMBL/GenBank/DDBJ databases">
        <title>The Genome Sequence of Clostridium hathewayi WAL-18680.</title>
        <authorList>
            <consortium name="The Broad Institute Genome Sequencing Platform"/>
            <person name="Earl A."/>
            <person name="Ward D."/>
            <person name="Feldgarden M."/>
            <person name="Gevers D."/>
            <person name="Finegold S.M."/>
            <person name="Summanen P.H."/>
            <person name="Molitoris D.R."/>
            <person name="Song M."/>
            <person name="Daigneault M."/>
            <person name="Allen-Vercoe E."/>
            <person name="Young S.K."/>
            <person name="Zeng Q."/>
            <person name="Gargeya S."/>
            <person name="Fitzgerald M."/>
            <person name="Haas B."/>
            <person name="Abouelleil A."/>
            <person name="Alvarado L."/>
            <person name="Arachchi H.M."/>
            <person name="Berlin A."/>
            <person name="Brown A."/>
            <person name="Chapman S.B."/>
            <person name="Chen Z."/>
            <person name="Dunbar C."/>
            <person name="Freedman E."/>
            <person name="Gearin G."/>
            <person name="Gellesch M."/>
            <person name="Goldberg J."/>
            <person name="Griggs A."/>
            <person name="Gujja S."/>
            <person name="Heiman D."/>
            <person name="Howarth C."/>
            <person name="Larson L."/>
            <person name="Lui A."/>
            <person name="MacDonald P.J.P."/>
            <person name="Montmayeur A."/>
            <person name="Murphy C."/>
            <person name="Neiman D."/>
            <person name="Pearson M."/>
            <person name="Priest M."/>
            <person name="Roberts A."/>
            <person name="Saif S."/>
            <person name="Shea T."/>
            <person name="Shenoy N."/>
            <person name="Sisk P."/>
            <person name="Stolte C."/>
            <person name="Sykes S."/>
            <person name="Wortman J."/>
            <person name="Nusbaum C."/>
            <person name="Birren B."/>
        </authorList>
    </citation>
    <scope>NUCLEOTIDE SEQUENCE [LARGE SCALE GENOMIC DNA]</scope>
    <source>
        <strain evidence="9 10">WAL-18680</strain>
    </source>
</reference>
<evidence type="ECO:0000256" key="3">
    <source>
        <dbReference type="ARBA" id="ARBA00022475"/>
    </source>
</evidence>
<dbReference type="InterPro" id="IPR050957">
    <property type="entry name" value="BMP_lipoprotein"/>
</dbReference>
<proteinExistence type="inferred from homology"/>
<sequence length="371" mass="39967">MGKKVLVMMLTVGMMISLIACGTGTKDNSNAAEDGSVKVPSICVVVGNASDKSFSESAARGAEMAAEKFGCKTKVIEYGEDETKFLPTLEDISDSGWDIIVATGYASKEGIESMAKEYPNQKYMLLDQRVDDGFSNVYSADYKGNEGAFLSGALAAMITTASQDELAYANEDKVVGFVGGMDMTLINDFTVGFIQGAQFIDPEIKVITSYTNSFTDAAKGKELAKIMYDSGCDVVYNGAGGAGMGCLEAGKEAGKYSIGTDSDQALLFKDDPDKANLILASQLKCLDENIIRVVEKYIAGEEIFGKNETLGLTEGMIRLADNDYYKTNVPEWMRDKILELTEMIKNGEIKVDTAYGMEDADVKSIIDGARP</sequence>
<dbReference type="Pfam" id="PF02608">
    <property type="entry name" value="Bmp"/>
    <property type="match status" value="1"/>
</dbReference>
<dbReference type="RefSeq" id="WP_006782488.1">
    <property type="nucleotide sequence ID" value="NZ_CP040506.1"/>
</dbReference>
<feature type="chain" id="PRO_5039483665" description="ABC transporter substrate-binding protein PnrA-like domain-containing protein" evidence="7">
    <location>
        <begin position="21"/>
        <end position="371"/>
    </location>
</feature>
<keyword evidence="6" id="KW-0449">Lipoprotein</keyword>
<evidence type="ECO:0000259" key="8">
    <source>
        <dbReference type="Pfam" id="PF02608"/>
    </source>
</evidence>
<evidence type="ECO:0000256" key="2">
    <source>
        <dbReference type="ARBA" id="ARBA00008610"/>
    </source>
</evidence>
<evidence type="ECO:0000313" key="9">
    <source>
        <dbReference type="EMBL" id="EHI57391.1"/>
    </source>
</evidence>
<organism evidence="9 10">
    <name type="scientific">Hungatella hathewayi WAL-18680</name>
    <dbReference type="NCBI Taxonomy" id="742737"/>
    <lineage>
        <taxon>Bacteria</taxon>
        <taxon>Bacillati</taxon>
        <taxon>Bacillota</taxon>
        <taxon>Clostridia</taxon>
        <taxon>Lachnospirales</taxon>
        <taxon>Lachnospiraceae</taxon>
        <taxon>Hungatella</taxon>
    </lineage>
</organism>
<dbReference type="HOGENOM" id="CLU_038813_0_1_9"/>
<protein>
    <recommendedName>
        <fullName evidence="8">ABC transporter substrate-binding protein PnrA-like domain-containing protein</fullName>
    </recommendedName>
</protein>
<dbReference type="PANTHER" id="PTHR34296:SF2">
    <property type="entry name" value="ABC TRANSPORTER GUANOSINE-BINDING PROTEIN NUPN"/>
    <property type="match status" value="1"/>
</dbReference>